<organism evidence="3 4">
    <name type="scientific">Rubripirellula obstinata</name>
    <dbReference type="NCBI Taxonomy" id="406547"/>
    <lineage>
        <taxon>Bacteria</taxon>
        <taxon>Pseudomonadati</taxon>
        <taxon>Planctomycetota</taxon>
        <taxon>Planctomycetia</taxon>
        <taxon>Pirellulales</taxon>
        <taxon>Pirellulaceae</taxon>
        <taxon>Rubripirellula</taxon>
    </lineage>
</organism>
<keyword evidence="4" id="KW-1185">Reference proteome</keyword>
<evidence type="ECO:0000313" key="3">
    <source>
        <dbReference type="EMBL" id="KAA1257881.1"/>
    </source>
</evidence>
<comment type="similarity">
    <text evidence="1">Belongs to the TolB family.</text>
</comment>
<dbReference type="OrthoDB" id="269409at2"/>
<feature type="chain" id="PRO_5023081027" evidence="2">
    <location>
        <begin position="25"/>
        <end position="339"/>
    </location>
</feature>
<dbReference type="InterPro" id="IPR011042">
    <property type="entry name" value="6-blade_b-propeller_TolB-like"/>
</dbReference>
<accession>A0A5B1CCC1</accession>
<evidence type="ECO:0000313" key="4">
    <source>
        <dbReference type="Proteomes" id="UP000322699"/>
    </source>
</evidence>
<keyword evidence="2" id="KW-0732">Signal</keyword>
<comment type="caution">
    <text evidence="3">The sequence shown here is derived from an EMBL/GenBank/DDBJ whole genome shotgun (WGS) entry which is preliminary data.</text>
</comment>
<name>A0A5B1CCC1_9BACT</name>
<dbReference type="Pfam" id="PF07676">
    <property type="entry name" value="PD40"/>
    <property type="match status" value="2"/>
</dbReference>
<dbReference type="AlphaFoldDB" id="A0A5B1CCC1"/>
<evidence type="ECO:0000256" key="2">
    <source>
        <dbReference type="SAM" id="SignalP"/>
    </source>
</evidence>
<proteinExistence type="inferred from homology"/>
<dbReference type="SUPFAM" id="SSF82171">
    <property type="entry name" value="DPP6 N-terminal domain-like"/>
    <property type="match status" value="1"/>
</dbReference>
<reference evidence="3 4" key="1">
    <citation type="submission" date="2019-08" db="EMBL/GenBank/DDBJ databases">
        <title>Deep-cultivation of Planctomycetes and their phenomic and genomic characterization uncovers novel biology.</title>
        <authorList>
            <person name="Wiegand S."/>
            <person name="Jogler M."/>
            <person name="Boedeker C."/>
            <person name="Pinto D."/>
            <person name="Vollmers J."/>
            <person name="Rivas-Marin E."/>
            <person name="Kohn T."/>
            <person name="Peeters S.H."/>
            <person name="Heuer A."/>
            <person name="Rast P."/>
            <person name="Oberbeckmann S."/>
            <person name="Bunk B."/>
            <person name="Jeske O."/>
            <person name="Meyerdierks A."/>
            <person name="Storesund J.E."/>
            <person name="Kallscheuer N."/>
            <person name="Luecker S."/>
            <person name="Lage O.M."/>
            <person name="Pohl T."/>
            <person name="Merkel B.J."/>
            <person name="Hornburger P."/>
            <person name="Mueller R.-W."/>
            <person name="Bruemmer F."/>
            <person name="Labrenz M."/>
            <person name="Spormann A.M."/>
            <person name="Op Den Camp H."/>
            <person name="Overmann J."/>
            <person name="Amann R."/>
            <person name="Jetten M.S.M."/>
            <person name="Mascher T."/>
            <person name="Medema M.H."/>
            <person name="Devos D.P."/>
            <person name="Kaster A.-K."/>
            <person name="Ovreas L."/>
            <person name="Rohde M."/>
            <person name="Galperin M.Y."/>
            <person name="Jogler C."/>
        </authorList>
    </citation>
    <scope>NUCLEOTIDE SEQUENCE [LARGE SCALE GENOMIC DNA]</scope>
    <source>
        <strain evidence="3 4">LF1</strain>
    </source>
</reference>
<evidence type="ECO:0000256" key="1">
    <source>
        <dbReference type="ARBA" id="ARBA00009820"/>
    </source>
</evidence>
<sequence length="339" mass="36677" precursor="true">MRILLIQSIAMAILSVGISFPCRAEDDSTDVDASKPGRLLLHVCEIDGTPIRPLVSDTDLRHKFDRQGTPNVSPDGKRVAFDAWTNDGGFSWQESRIVVVDIDGENALDISDGVMPSFSPDGTQLVVSRPPKYAKADNAKGMSIWIMDSDGQNKKMLADRGAWGGRWSADGKSIVFHGGRDDDGSSVPKSCLRLYDIETNRVTNVFSPAESPFASLSFHFAWAKGLDRTVAFGGKLKDGNGSASAIINVDQGISSLKILDPPADGTRVIDGLSFDWYPDGESIIVTGNKHGRPFPVSLSIKEGQTNRSFDGFPDDVTVRDPVYTPDGKNIIASFGANQR</sequence>
<dbReference type="EMBL" id="VRLW01000001">
    <property type="protein sequence ID" value="KAA1257881.1"/>
    <property type="molecule type" value="Genomic_DNA"/>
</dbReference>
<gene>
    <name evidence="3" type="ORF">LF1_03710</name>
</gene>
<dbReference type="Gene3D" id="2.120.10.30">
    <property type="entry name" value="TolB, C-terminal domain"/>
    <property type="match status" value="1"/>
</dbReference>
<protein>
    <submittedName>
        <fullName evidence="3">Translocation protein TolB</fullName>
    </submittedName>
</protein>
<dbReference type="PANTHER" id="PTHR36842">
    <property type="entry name" value="PROTEIN TOLB HOMOLOG"/>
    <property type="match status" value="1"/>
</dbReference>
<feature type="signal peptide" evidence="2">
    <location>
        <begin position="1"/>
        <end position="24"/>
    </location>
</feature>
<dbReference type="InterPro" id="IPR011659">
    <property type="entry name" value="WD40"/>
</dbReference>
<dbReference type="PANTHER" id="PTHR36842:SF1">
    <property type="entry name" value="PROTEIN TOLB"/>
    <property type="match status" value="1"/>
</dbReference>
<dbReference type="Proteomes" id="UP000322699">
    <property type="component" value="Unassembled WGS sequence"/>
</dbReference>